<dbReference type="Gene3D" id="1.10.510.40">
    <property type="match status" value="1"/>
</dbReference>
<dbReference type="Pfam" id="PF04183">
    <property type="entry name" value="IucA_IucC"/>
    <property type="match status" value="1"/>
</dbReference>
<organism evidence="4 5">
    <name type="scientific">Halomonas kalidii</name>
    <dbReference type="NCBI Taxonomy" id="3043293"/>
    <lineage>
        <taxon>Bacteria</taxon>
        <taxon>Pseudomonadati</taxon>
        <taxon>Pseudomonadota</taxon>
        <taxon>Gammaproteobacteria</taxon>
        <taxon>Oceanospirillales</taxon>
        <taxon>Halomonadaceae</taxon>
        <taxon>Halomonas</taxon>
    </lineage>
</organism>
<evidence type="ECO:0000313" key="5">
    <source>
        <dbReference type="Proteomes" id="UP001244242"/>
    </source>
</evidence>
<evidence type="ECO:0000259" key="3">
    <source>
        <dbReference type="Pfam" id="PF06276"/>
    </source>
</evidence>
<dbReference type="InterPro" id="IPR022770">
    <property type="entry name" value="IucA/IucC-like_C"/>
</dbReference>
<sequence length="645" mass="71205">MNATPSPSPTTADQAGRLAEARVLGDLVDTLLAEGFLDDQPHDRPAPDNLPADLAWPPGAECLRWWTVHEAGQAVLIPVRAAVLPPRRHVAAAGVFTARWRADGSIAEWCRLTPGELLERVVAHCLGAQQRRQPGVANVRRLLATTLWQTRQSIAESASLEAPLAMPMAAGFQALERRAALRDRPFHPLAKAKEGLDEAGHRRYAAEFDRPIRLRWLAMRRDCLACGSGGAGAPAPLTLVLGEAERGELEAEMAWRGLSSADYLALPVHPWQLEHGLPRHLAGMLEAGEGVVLEVAAGDFQATSSLRSLAPLDGGRYYLKLPMAVFSLGAARYLPAVKLINGEQGQTMLEQARRLDPVLQGRLHLCDERRWWSYLPEGSGLFDDPPRHLGALVREYPAALLEDPAVRLIPMAALGVANTEAGHPFDEWRRHRGLAEGQAAVVTLFGEVCTTFFDIVLRLYRLGLMPELHGQNAVLVWRDGHLEGLLLRDHDSVRLHRPWLDRHGIDDPQYRIRPGYSNSLYNEAPSDLLFYLQTLGIQVNLLAIIETLTEHYALTEAALWHELRTRLEARIAALPFDGEQRRTLQRVLFDAPRWPLKCVLGPLFEQQGVPGSMPSGKSSLPNPFHSQALAAREWNGACVAPAEPV</sequence>
<dbReference type="EMBL" id="JASCQO010000056">
    <property type="protein sequence ID" value="MDI5936612.1"/>
    <property type="molecule type" value="Genomic_DNA"/>
</dbReference>
<dbReference type="Pfam" id="PF06276">
    <property type="entry name" value="FhuF"/>
    <property type="match status" value="1"/>
</dbReference>
<proteinExistence type="predicted"/>
<accession>A0ABT6VRK5</accession>
<evidence type="ECO:0000313" key="4">
    <source>
        <dbReference type="EMBL" id="MDI5936612.1"/>
    </source>
</evidence>
<comment type="caution">
    <text evidence="4">The sequence shown here is derived from an EMBL/GenBank/DDBJ whole genome shotgun (WGS) entry which is preliminary data.</text>
</comment>
<feature type="domain" description="Aerobactin siderophore biosynthesis IucA/IucC-like C-terminal" evidence="3">
    <location>
        <begin position="459"/>
        <end position="600"/>
    </location>
</feature>
<feature type="domain" description="Aerobactin siderophore biosynthesis IucA/IucC N-terminal" evidence="2">
    <location>
        <begin position="172"/>
        <end position="414"/>
    </location>
</feature>
<gene>
    <name evidence="4" type="ORF">QLQ84_22725</name>
</gene>
<dbReference type="PANTHER" id="PTHR34384">
    <property type="entry name" value="L-2,3-DIAMINOPROPANOATE--CITRATE LIGASE"/>
    <property type="match status" value="1"/>
</dbReference>
<dbReference type="Proteomes" id="UP001244242">
    <property type="component" value="Unassembled WGS sequence"/>
</dbReference>
<dbReference type="PANTHER" id="PTHR34384:SF6">
    <property type="entry name" value="STAPHYLOFERRIN B SYNTHASE"/>
    <property type="match status" value="1"/>
</dbReference>
<dbReference type="InterPro" id="IPR007310">
    <property type="entry name" value="Aerobactin_biosyn_IucA/IucC_N"/>
</dbReference>
<evidence type="ECO:0000256" key="1">
    <source>
        <dbReference type="ARBA" id="ARBA00004924"/>
    </source>
</evidence>
<reference evidence="4 5" key="1">
    <citation type="submission" date="2023-04" db="EMBL/GenBank/DDBJ databases">
        <title>Halomonas strains isolated from rhizosphere soil.</title>
        <authorList>
            <person name="Xu L."/>
            <person name="Sun J.-Q."/>
        </authorList>
    </citation>
    <scope>NUCLEOTIDE SEQUENCE [LARGE SCALE GENOMIC DNA]</scope>
    <source>
        <strain evidence="4 5">LN1S58</strain>
    </source>
</reference>
<dbReference type="RefSeq" id="WP_282724046.1">
    <property type="nucleotide sequence ID" value="NZ_JASCQO010000056.1"/>
</dbReference>
<keyword evidence="5" id="KW-1185">Reference proteome</keyword>
<name>A0ABT6VRK5_9GAMM</name>
<comment type="pathway">
    <text evidence="1">Siderophore biosynthesis.</text>
</comment>
<evidence type="ECO:0000259" key="2">
    <source>
        <dbReference type="Pfam" id="PF04183"/>
    </source>
</evidence>
<dbReference type="InterPro" id="IPR037455">
    <property type="entry name" value="LucA/IucC-like"/>
</dbReference>
<protein>
    <submittedName>
        <fullName evidence="4">IucA/IucC family protein</fullName>
    </submittedName>
</protein>